<dbReference type="OrthoDB" id="8821151at2"/>
<accession>A0A5J5FUK8</accession>
<keyword evidence="1" id="KW-0732">Signal</keyword>
<evidence type="ECO:0000256" key="1">
    <source>
        <dbReference type="SAM" id="SignalP"/>
    </source>
</evidence>
<sequence>MRVFTRYRSRWLTPILVLLAVLQLAACGDKEGDQRKAFIEFLQSSPVQSGGPLPALSTDQKQRFGPYVNDYAILTTFSQHLQQSVASSLNPLLEQVKQIRLPQDYVTQRDNLRQLNGSLNLLSQQIQSSKMQADTARQALKQPEDLQVVYQRLYTRVVTQPTEALLPAIPQATAFAQNLVQVGDYLQAQGDQVVFNGASVQFRTQQQVNQYNGLVSGLAAQQQSLANALRNQNLQQSGLVAP</sequence>
<reference evidence="2 3" key="1">
    <citation type="submission" date="2019-09" db="EMBL/GenBank/DDBJ databases">
        <authorList>
            <person name="Li Y."/>
        </authorList>
    </citation>
    <scope>NUCLEOTIDE SEQUENCE [LARGE SCALE GENOMIC DNA]</scope>
    <source>
        <strain evidence="2 3">L3-3HA</strain>
    </source>
</reference>
<keyword evidence="3" id="KW-1185">Reference proteome</keyword>
<protein>
    <submittedName>
        <fullName evidence="2">DUF3053 domain-containing protein</fullName>
    </submittedName>
</protein>
<dbReference type="InterPro" id="IPR021413">
    <property type="entry name" value="DUF3053"/>
</dbReference>
<organism evidence="2 3">
    <name type="scientific">Affinibrenneria salicis</name>
    <dbReference type="NCBI Taxonomy" id="2590031"/>
    <lineage>
        <taxon>Bacteria</taxon>
        <taxon>Pseudomonadati</taxon>
        <taxon>Pseudomonadota</taxon>
        <taxon>Gammaproteobacteria</taxon>
        <taxon>Enterobacterales</taxon>
        <taxon>Pectobacteriaceae</taxon>
        <taxon>Affinibrenneria</taxon>
    </lineage>
</organism>
<dbReference type="Proteomes" id="UP000335415">
    <property type="component" value="Unassembled WGS sequence"/>
</dbReference>
<dbReference type="AlphaFoldDB" id="A0A5J5FUK8"/>
<dbReference type="EMBL" id="VYKJ01000011">
    <property type="protein sequence ID" value="KAA8997354.1"/>
    <property type="molecule type" value="Genomic_DNA"/>
</dbReference>
<comment type="caution">
    <text evidence="2">The sequence shown here is derived from an EMBL/GenBank/DDBJ whole genome shotgun (WGS) entry which is preliminary data.</text>
</comment>
<evidence type="ECO:0000313" key="3">
    <source>
        <dbReference type="Proteomes" id="UP000335415"/>
    </source>
</evidence>
<dbReference type="RefSeq" id="WP_150436577.1">
    <property type="nucleotide sequence ID" value="NZ_VYKJ01000011.1"/>
</dbReference>
<proteinExistence type="predicted"/>
<evidence type="ECO:0000313" key="2">
    <source>
        <dbReference type="EMBL" id="KAA8997354.1"/>
    </source>
</evidence>
<dbReference type="Pfam" id="PF11254">
    <property type="entry name" value="DUF3053"/>
    <property type="match status" value="1"/>
</dbReference>
<name>A0A5J5FUK8_9GAMM</name>
<gene>
    <name evidence="2" type="ORF">FJU30_19150</name>
</gene>
<feature type="chain" id="PRO_5023884475" evidence="1">
    <location>
        <begin position="27"/>
        <end position="242"/>
    </location>
</feature>
<feature type="signal peptide" evidence="1">
    <location>
        <begin position="1"/>
        <end position="26"/>
    </location>
</feature>